<evidence type="ECO:0000256" key="1">
    <source>
        <dbReference type="SAM" id="MobiDB-lite"/>
    </source>
</evidence>
<dbReference type="Proteomes" id="UP000254958">
    <property type="component" value="Unassembled WGS sequence"/>
</dbReference>
<organism evidence="2 3">
    <name type="scientific">Gluconacetobacter liquefaciens</name>
    <name type="common">Acetobacter liquefaciens</name>
    <dbReference type="NCBI Taxonomy" id="89584"/>
    <lineage>
        <taxon>Bacteria</taxon>
        <taxon>Pseudomonadati</taxon>
        <taxon>Pseudomonadota</taxon>
        <taxon>Alphaproteobacteria</taxon>
        <taxon>Acetobacterales</taxon>
        <taxon>Acetobacteraceae</taxon>
        <taxon>Gluconacetobacter</taxon>
    </lineage>
</organism>
<dbReference type="AlphaFoldDB" id="A0A370G676"/>
<evidence type="ECO:0000313" key="2">
    <source>
        <dbReference type="EMBL" id="RDI38064.1"/>
    </source>
</evidence>
<sequence length="29" mass="3086">MKMALEMKSGVPDTGNNLHRPACEVLEGG</sequence>
<name>A0A370G676_GLULI</name>
<protein>
    <submittedName>
        <fullName evidence="2">Uncharacterized protein</fullName>
    </submittedName>
</protein>
<proteinExistence type="predicted"/>
<gene>
    <name evidence="2" type="ORF">C7453_1041</name>
</gene>
<evidence type="ECO:0000313" key="3">
    <source>
        <dbReference type="Proteomes" id="UP000254958"/>
    </source>
</evidence>
<accession>A0A370G676</accession>
<keyword evidence="3" id="KW-1185">Reference proteome</keyword>
<comment type="caution">
    <text evidence="2">The sequence shown here is derived from an EMBL/GenBank/DDBJ whole genome shotgun (WGS) entry which is preliminary data.</text>
</comment>
<feature type="non-terminal residue" evidence="2">
    <location>
        <position position="29"/>
    </location>
</feature>
<reference evidence="2 3" key="1">
    <citation type="submission" date="2018-07" db="EMBL/GenBank/DDBJ databases">
        <title>Genomic Encyclopedia of Type Strains, Phase IV (KMG-IV): sequencing the most valuable type-strain genomes for metagenomic binning, comparative biology and taxonomic classification.</title>
        <authorList>
            <person name="Goeker M."/>
        </authorList>
    </citation>
    <scope>NUCLEOTIDE SEQUENCE [LARGE SCALE GENOMIC DNA]</scope>
    <source>
        <strain evidence="2 3">DSM 5603</strain>
    </source>
</reference>
<dbReference type="EMBL" id="QQAW01000004">
    <property type="protein sequence ID" value="RDI38064.1"/>
    <property type="molecule type" value="Genomic_DNA"/>
</dbReference>
<feature type="region of interest" description="Disordered" evidence="1">
    <location>
        <begin position="1"/>
        <end position="29"/>
    </location>
</feature>